<sequence length="68" mass="7754">MTIYELFIGVIKLGKSNDPNLIIQKNKKIMSIDVTSDDNVIFNLSDNSTVKMKVKKLEQIIKEQEKGN</sequence>
<dbReference type="AlphaFoldDB" id="A0A061A8K0"/>
<name>A0A061A8K0_9MOLU</name>
<gene>
    <name evidence="1" type="ORF">Aocu_01220</name>
</gene>
<dbReference type="Proteomes" id="UP000032434">
    <property type="component" value="Chromosome 1"/>
</dbReference>
<dbReference type="RefSeq" id="WP_045748784.1">
    <property type="nucleotide sequence ID" value="NZ_FUZK01000001.1"/>
</dbReference>
<keyword evidence="2" id="KW-1185">Reference proteome</keyword>
<evidence type="ECO:0000313" key="1">
    <source>
        <dbReference type="EMBL" id="CDR30195.1"/>
    </source>
</evidence>
<evidence type="ECO:0000313" key="2">
    <source>
        <dbReference type="Proteomes" id="UP000032434"/>
    </source>
</evidence>
<protein>
    <submittedName>
        <fullName evidence="1">Uncharacterized protein</fullName>
    </submittedName>
</protein>
<dbReference type="KEGG" id="aoc:Aocu_01220"/>
<reference evidence="2" key="1">
    <citation type="submission" date="2014-05" db="EMBL/GenBank/DDBJ databases">
        <authorList>
            <person name="Kube M."/>
        </authorList>
    </citation>
    <scope>NUCLEOTIDE SEQUENCE [LARGE SCALE GENOMIC DNA]</scope>
</reference>
<accession>A0A061A8K0</accession>
<dbReference type="HOGENOM" id="CLU_2784368_0_0_14"/>
<proteinExistence type="predicted"/>
<dbReference type="PATRIC" id="fig|35623.3.peg.122"/>
<dbReference type="InParanoid" id="A0A061A8K0"/>
<dbReference type="STRING" id="35623.Aocu_01220"/>
<dbReference type="EMBL" id="LK028559">
    <property type="protein sequence ID" value="CDR30195.1"/>
    <property type="molecule type" value="Genomic_DNA"/>
</dbReference>
<organism evidence="1 2">
    <name type="scientific">Acholeplasma oculi</name>
    <dbReference type="NCBI Taxonomy" id="35623"/>
    <lineage>
        <taxon>Bacteria</taxon>
        <taxon>Bacillati</taxon>
        <taxon>Mycoplasmatota</taxon>
        <taxon>Mollicutes</taxon>
        <taxon>Acholeplasmatales</taxon>
        <taxon>Acholeplasmataceae</taxon>
        <taxon>Acholeplasma</taxon>
    </lineage>
</organism>